<dbReference type="Proteomes" id="UP000007947">
    <property type="component" value="Chromosome"/>
</dbReference>
<keyword evidence="1" id="KW-0472">Membrane</keyword>
<dbReference type="AlphaFoldDB" id="F5XL82"/>
<dbReference type="KEGG" id="mph:MLP_31340"/>
<evidence type="ECO:0000256" key="1">
    <source>
        <dbReference type="SAM" id="Phobius"/>
    </source>
</evidence>
<keyword evidence="1" id="KW-1133">Transmembrane helix</keyword>
<dbReference type="STRING" id="1032480.MLP_31340"/>
<keyword evidence="4" id="KW-1185">Reference proteome</keyword>
<feature type="domain" description="DUF1468" evidence="2">
    <location>
        <begin position="23"/>
        <end position="160"/>
    </location>
</feature>
<dbReference type="eggNOG" id="ENOG502ZR6U">
    <property type="taxonomic scope" value="Bacteria"/>
</dbReference>
<protein>
    <recommendedName>
        <fullName evidence="2">DUF1468 domain-containing protein</fullName>
    </recommendedName>
</protein>
<evidence type="ECO:0000259" key="2">
    <source>
        <dbReference type="Pfam" id="PF07331"/>
    </source>
</evidence>
<proteinExistence type="predicted"/>
<organism evidence="3 4">
    <name type="scientific">Microlunatus phosphovorus (strain ATCC 700054 / DSM 10555 / JCM 9379 / NBRC 101784 / NCIMB 13414 / VKM Ac-1990 / NM-1)</name>
    <dbReference type="NCBI Taxonomy" id="1032480"/>
    <lineage>
        <taxon>Bacteria</taxon>
        <taxon>Bacillati</taxon>
        <taxon>Actinomycetota</taxon>
        <taxon>Actinomycetes</taxon>
        <taxon>Propionibacteriales</taxon>
        <taxon>Propionibacteriaceae</taxon>
        <taxon>Microlunatus</taxon>
    </lineage>
</organism>
<dbReference type="InterPro" id="IPR009936">
    <property type="entry name" value="DUF1468"/>
</dbReference>
<dbReference type="RefSeq" id="WP_013864012.1">
    <property type="nucleotide sequence ID" value="NC_015635.1"/>
</dbReference>
<reference evidence="3 4" key="1">
    <citation type="submission" date="2011-05" db="EMBL/GenBank/DDBJ databases">
        <title>Whole genome sequence of Microlunatus phosphovorus NM-1.</title>
        <authorList>
            <person name="Hosoyama A."/>
            <person name="Sasaki K."/>
            <person name="Harada T."/>
            <person name="Igarashi R."/>
            <person name="Kawakoshi A."/>
            <person name="Sasagawa M."/>
            <person name="Fukada J."/>
            <person name="Nakamura S."/>
            <person name="Katano Y."/>
            <person name="Hanada S."/>
            <person name="Kamagata Y."/>
            <person name="Nakamura N."/>
            <person name="Yamazaki S."/>
            <person name="Fujita N."/>
        </authorList>
    </citation>
    <scope>NUCLEOTIDE SEQUENCE [LARGE SCALE GENOMIC DNA]</scope>
    <source>
        <strain evidence="4">ATCC 700054 / DSM 10555 / JCM 9379 / NBRC 101784 / NCIMB 13414 / VKM Ac-1990 / NM-1</strain>
    </source>
</reference>
<accession>F5XL82</accession>
<feature type="transmembrane region" description="Helical" evidence="1">
    <location>
        <begin position="20"/>
        <end position="42"/>
    </location>
</feature>
<evidence type="ECO:0000313" key="3">
    <source>
        <dbReference type="EMBL" id="BAK36148.1"/>
    </source>
</evidence>
<dbReference type="HOGENOM" id="CLU_110735_0_0_11"/>
<feature type="transmembrane region" description="Helical" evidence="1">
    <location>
        <begin position="54"/>
        <end position="74"/>
    </location>
</feature>
<feature type="transmembrane region" description="Helical" evidence="1">
    <location>
        <begin position="94"/>
        <end position="121"/>
    </location>
</feature>
<keyword evidence="1" id="KW-0812">Transmembrane</keyword>
<name>F5XL82_MICPN</name>
<dbReference type="EMBL" id="AP012204">
    <property type="protein sequence ID" value="BAK36148.1"/>
    <property type="molecule type" value="Genomic_DNA"/>
</dbReference>
<sequence length="167" mass="17426">MSDTTETTAHRGFWAGRAALLMPAVLVGIAVFLGIGVAQMEVAGSEELFGPKAFPLITIALLLVVAVLLTISIIRNPEEPRPDGENPSSNWRSVGIVVGTLVLFIALLETAGWIIAAALLFAGVAVGLGSRRYGLLICVGFIISSLVQLVFVGLLGLSLPPGVFGLF</sequence>
<feature type="transmembrane region" description="Helical" evidence="1">
    <location>
        <begin position="133"/>
        <end position="157"/>
    </location>
</feature>
<evidence type="ECO:0000313" key="4">
    <source>
        <dbReference type="Proteomes" id="UP000007947"/>
    </source>
</evidence>
<dbReference type="Pfam" id="PF07331">
    <property type="entry name" value="TctB"/>
    <property type="match status" value="1"/>
</dbReference>
<gene>
    <name evidence="3" type="ordered locus">MLP_31340</name>
</gene>